<dbReference type="InterPro" id="IPR018729">
    <property type="entry name" value="DUF2269_transmembrane"/>
</dbReference>
<proteinExistence type="predicted"/>
<keyword evidence="2" id="KW-0472">Membrane</keyword>
<evidence type="ECO:0000256" key="1">
    <source>
        <dbReference type="SAM" id="MobiDB-lite"/>
    </source>
</evidence>
<name>A0A3A8ABG5_9HYPH</name>
<reference evidence="3 4" key="1">
    <citation type="journal article" date="2018" name="Int. J. Syst. Bacteriol.">
        <title>Oceaniradius stylonemae gen. nov., sp. nov., isolated from a red alga, Stylonema cornu-cervi.</title>
        <authorList>
            <person name="Jeong S."/>
        </authorList>
    </citation>
    <scope>NUCLEOTIDE SEQUENCE [LARGE SCALE GENOMIC DNA]</scope>
    <source>
        <strain evidence="3 4">StC1</strain>
    </source>
</reference>
<dbReference type="Proteomes" id="UP000246132">
    <property type="component" value="Unassembled WGS sequence"/>
</dbReference>
<feature type="transmembrane region" description="Helical" evidence="2">
    <location>
        <begin position="7"/>
        <end position="31"/>
    </location>
</feature>
<dbReference type="RefSeq" id="WP_120222644.1">
    <property type="nucleotide sequence ID" value="NZ_QFWV02000004.1"/>
</dbReference>
<feature type="transmembrane region" description="Helical" evidence="2">
    <location>
        <begin position="130"/>
        <end position="149"/>
    </location>
</feature>
<accession>A0A3A8ABG5</accession>
<keyword evidence="2" id="KW-0812">Transmembrane</keyword>
<keyword evidence="2" id="KW-1133">Transmembrane helix</keyword>
<feature type="transmembrane region" description="Helical" evidence="2">
    <location>
        <begin position="80"/>
        <end position="102"/>
    </location>
</feature>
<feature type="region of interest" description="Disordered" evidence="1">
    <location>
        <begin position="160"/>
        <end position="185"/>
    </location>
</feature>
<evidence type="ECO:0000313" key="3">
    <source>
        <dbReference type="EMBL" id="RKF07276.1"/>
    </source>
</evidence>
<dbReference type="Pfam" id="PF10027">
    <property type="entry name" value="DUF2269"/>
    <property type="match status" value="1"/>
</dbReference>
<keyword evidence="4" id="KW-1185">Reference proteome</keyword>
<dbReference type="AlphaFoldDB" id="A0A3A8ABG5"/>
<feature type="transmembrane region" description="Helical" evidence="2">
    <location>
        <begin position="51"/>
        <end position="68"/>
    </location>
</feature>
<evidence type="ECO:0000256" key="2">
    <source>
        <dbReference type="SAM" id="Phobius"/>
    </source>
</evidence>
<dbReference type="EMBL" id="QFWV02000004">
    <property type="protein sequence ID" value="RKF07276.1"/>
    <property type="molecule type" value="Genomic_DNA"/>
</dbReference>
<feature type="compositionally biased region" description="Basic and acidic residues" evidence="1">
    <location>
        <begin position="160"/>
        <end position="170"/>
    </location>
</feature>
<protein>
    <submittedName>
        <fullName evidence="3">DUF2269 family protein</fullName>
    </submittedName>
</protein>
<sequence length="185" mass="19628">MRKTLKILHTIAACGLIGGLAGHMVLLIVAHPQTPRAYSALREAIAAISDYVLLPSLAIALVTGLLSMAVHKPFIDKGWVLLKAAMGILMFKGVLTVIAAQADHAAAVAERVANGEAGADMLARAIAYEWAALWTVMALSVANVVLGVWRPRLSRRPAAKAREFRPKPADARTVAARKQPSVKAA</sequence>
<dbReference type="OrthoDB" id="8225268at2"/>
<comment type="caution">
    <text evidence="3">The sequence shown here is derived from an EMBL/GenBank/DDBJ whole genome shotgun (WGS) entry which is preliminary data.</text>
</comment>
<gene>
    <name evidence="3" type="ORF">DEM25_005450</name>
</gene>
<organism evidence="3 4">
    <name type="scientific">Oceaniradius stylonematis</name>
    <dbReference type="NCBI Taxonomy" id="2184161"/>
    <lineage>
        <taxon>Bacteria</taxon>
        <taxon>Pseudomonadati</taxon>
        <taxon>Pseudomonadota</taxon>
        <taxon>Alphaproteobacteria</taxon>
        <taxon>Hyphomicrobiales</taxon>
        <taxon>Ahrensiaceae</taxon>
        <taxon>Oceaniradius</taxon>
    </lineage>
</organism>
<evidence type="ECO:0000313" key="4">
    <source>
        <dbReference type="Proteomes" id="UP000246132"/>
    </source>
</evidence>